<dbReference type="Proteomes" id="UP001610063">
    <property type="component" value="Unassembled WGS sequence"/>
</dbReference>
<dbReference type="EC" id="1.-.-.-" evidence="2"/>
<dbReference type="PRINTS" id="PR00420">
    <property type="entry name" value="RNGMNOXGNASE"/>
</dbReference>
<dbReference type="InterPro" id="IPR036188">
    <property type="entry name" value="FAD/NAD-bd_sf"/>
</dbReference>
<protein>
    <submittedName>
        <fullName evidence="2">NAD(P)/FAD-dependent oxidoreductase</fullName>
        <ecNumber evidence="2">1.-.-.-</ecNumber>
    </submittedName>
</protein>
<reference evidence="2 3" key="1">
    <citation type="journal article" date="2013" name="Int. J. Syst. Evol. Microbiol.">
        <title>Marinoscillum luteum sp. nov., isolated from marine sediment.</title>
        <authorList>
            <person name="Cha I.T."/>
            <person name="Park S.J."/>
            <person name="Kim S.J."/>
            <person name="Kim J.G."/>
            <person name="Jung M.Y."/>
            <person name="Shin K.S."/>
            <person name="Kwon K.K."/>
            <person name="Yang S.H."/>
            <person name="Seo Y.S."/>
            <person name="Rhee S.K."/>
        </authorList>
    </citation>
    <scope>NUCLEOTIDE SEQUENCE [LARGE SCALE GENOMIC DNA]</scope>
    <source>
        <strain evidence="2 3">KCTC 23939</strain>
    </source>
</reference>
<dbReference type="Gene3D" id="3.50.50.60">
    <property type="entry name" value="FAD/NAD(P)-binding domain"/>
    <property type="match status" value="1"/>
</dbReference>
<accession>A0ABW7N6Y8</accession>
<comment type="caution">
    <text evidence="2">The sequence shown here is derived from an EMBL/GenBank/DDBJ whole genome shotgun (WGS) entry which is preliminary data.</text>
</comment>
<feature type="domain" description="FAD-binding" evidence="1">
    <location>
        <begin position="3"/>
        <end position="300"/>
    </location>
</feature>
<dbReference type="PANTHER" id="PTHR42685">
    <property type="entry name" value="GERANYLGERANYL DIPHOSPHATE REDUCTASE"/>
    <property type="match status" value="1"/>
</dbReference>
<keyword evidence="2" id="KW-0560">Oxidoreductase</keyword>
<dbReference type="InterPro" id="IPR002938">
    <property type="entry name" value="FAD-bd"/>
</dbReference>
<proteinExistence type="predicted"/>
<dbReference type="SUPFAM" id="SSF51905">
    <property type="entry name" value="FAD/NAD(P)-binding domain"/>
    <property type="match status" value="1"/>
</dbReference>
<name>A0ABW7N6Y8_9BACT</name>
<evidence type="ECO:0000313" key="2">
    <source>
        <dbReference type="EMBL" id="MFH6983303.1"/>
    </source>
</evidence>
<dbReference type="Pfam" id="PF01494">
    <property type="entry name" value="FAD_binding_3"/>
    <property type="match status" value="1"/>
</dbReference>
<organism evidence="2 3">
    <name type="scientific">Marinoscillum luteum</name>
    <dbReference type="NCBI Taxonomy" id="861051"/>
    <lineage>
        <taxon>Bacteria</taxon>
        <taxon>Pseudomonadati</taxon>
        <taxon>Bacteroidota</taxon>
        <taxon>Cytophagia</taxon>
        <taxon>Cytophagales</taxon>
        <taxon>Reichenbachiellaceae</taxon>
        <taxon>Marinoscillum</taxon>
    </lineage>
</organism>
<sequence length="372" mass="41682">MHDIIIIGGGLSGLINSILLSRAGLDVLLLEKNTFPFHRVCGEYVSNEVIPFLEAHDLFPAHFLPPSIHQLQISSTKGRSFTAPLDLGGFGISRFVFDQWLAQKSQESGTQILQGTRVLDASFMGEHFLVKTDQNKQYESRLVISAHGKRAKLDQTLSRPFIKEHSPYVGVKYHVKTDFPDNLIALHNFEGGYCGVSKIEDDKFNLCYMVHRDQVRKHGGIQGVENEVLFRNPKLRHLFQNSDFLFSTPEVINEITFVKKEPVYEHLLMSGDAAGMITPLCGNGMAMAIHAASLLSEIILTNKTGDHFDLPAIEASYLHTWNQQFATRLWAGRKIQGLFGKGQASELAVFTGKYMKPMARALIRQTHGEPFT</sequence>
<dbReference type="EMBL" id="JBIPKE010000014">
    <property type="protein sequence ID" value="MFH6983303.1"/>
    <property type="molecule type" value="Genomic_DNA"/>
</dbReference>
<dbReference type="InterPro" id="IPR050407">
    <property type="entry name" value="Geranylgeranyl_reductase"/>
</dbReference>
<keyword evidence="3" id="KW-1185">Reference proteome</keyword>
<gene>
    <name evidence="2" type="ORF">ACHKAR_07635</name>
</gene>
<dbReference type="GO" id="GO:0016491">
    <property type="term" value="F:oxidoreductase activity"/>
    <property type="evidence" value="ECO:0007669"/>
    <property type="project" value="UniProtKB-KW"/>
</dbReference>
<dbReference type="PANTHER" id="PTHR42685:SF22">
    <property type="entry name" value="CONDITIONED MEDIUM FACTOR RECEPTOR 1"/>
    <property type="match status" value="1"/>
</dbReference>
<dbReference type="RefSeq" id="WP_395416877.1">
    <property type="nucleotide sequence ID" value="NZ_JBIPKE010000014.1"/>
</dbReference>
<evidence type="ECO:0000313" key="3">
    <source>
        <dbReference type="Proteomes" id="UP001610063"/>
    </source>
</evidence>
<evidence type="ECO:0000259" key="1">
    <source>
        <dbReference type="Pfam" id="PF01494"/>
    </source>
</evidence>